<evidence type="ECO:0000313" key="4">
    <source>
        <dbReference type="EMBL" id="MCP8999304.1"/>
    </source>
</evidence>
<dbReference type="Proteomes" id="UP001524318">
    <property type="component" value="Unassembled WGS sequence"/>
</dbReference>
<keyword evidence="5" id="KW-1185">Reference proteome</keyword>
<gene>
    <name evidence="4" type="ORF">NFC73_06065</name>
</gene>
<dbReference type="PANTHER" id="PTHR37836:SF2">
    <property type="entry name" value="DUF4038 DOMAIN-CONTAINING PROTEIN"/>
    <property type="match status" value="1"/>
</dbReference>
<dbReference type="EMBL" id="JANCLV010000003">
    <property type="protein sequence ID" value="MCP8999304.1"/>
    <property type="molecule type" value="Genomic_DNA"/>
</dbReference>
<comment type="caution">
    <text evidence="4">The sequence shown here is derived from an EMBL/GenBank/DDBJ whole genome shotgun (WGS) entry which is preliminary data.</text>
</comment>
<dbReference type="InterPro" id="IPR025277">
    <property type="entry name" value="Apiosidase-like_cat_dom"/>
</dbReference>
<dbReference type="Pfam" id="PF13204">
    <property type="entry name" value="Apiosidase"/>
    <property type="match status" value="1"/>
</dbReference>
<dbReference type="Gene3D" id="2.60.40.3950">
    <property type="match status" value="1"/>
</dbReference>
<dbReference type="InterPro" id="IPR041239">
    <property type="entry name" value="DUF5605"/>
</dbReference>
<dbReference type="Pfam" id="PF18310">
    <property type="entry name" value="DUF5605"/>
    <property type="match status" value="1"/>
</dbReference>
<dbReference type="PANTHER" id="PTHR37836">
    <property type="entry name" value="LMO1036 PROTEIN"/>
    <property type="match status" value="1"/>
</dbReference>
<organism evidence="4 5">
    <name type="scientific">Pseudarthrobacter humi</name>
    <dbReference type="NCBI Taxonomy" id="2952523"/>
    <lineage>
        <taxon>Bacteria</taxon>
        <taxon>Bacillati</taxon>
        <taxon>Actinomycetota</taxon>
        <taxon>Actinomycetes</taxon>
        <taxon>Micrococcales</taxon>
        <taxon>Micrococcaceae</taxon>
        <taxon>Pseudarthrobacter</taxon>
    </lineage>
</organism>
<dbReference type="RefSeq" id="WP_254748483.1">
    <property type="nucleotide sequence ID" value="NZ_JANCLV010000003.1"/>
</dbReference>
<dbReference type="Pfam" id="PF16586">
    <property type="entry name" value="DUF5060"/>
    <property type="match status" value="1"/>
</dbReference>
<feature type="domain" description="DUF5060" evidence="2">
    <location>
        <begin position="117"/>
        <end position="180"/>
    </location>
</feature>
<dbReference type="InterPro" id="IPR017853">
    <property type="entry name" value="GH"/>
</dbReference>
<feature type="domain" description="DUF5605" evidence="3">
    <location>
        <begin position="515"/>
        <end position="587"/>
    </location>
</feature>
<name>A0ABT1LLI3_9MICC</name>
<evidence type="ECO:0000259" key="1">
    <source>
        <dbReference type="Pfam" id="PF13204"/>
    </source>
</evidence>
<dbReference type="InterPro" id="IPR032260">
    <property type="entry name" value="DUF5060"/>
</dbReference>
<evidence type="ECO:0000259" key="3">
    <source>
        <dbReference type="Pfam" id="PF18310"/>
    </source>
</evidence>
<dbReference type="SUPFAM" id="SSF51445">
    <property type="entry name" value="(Trans)glycosidases"/>
    <property type="match status" value="1"/>
</dbReference>
<feature type="domain" description="Apiosidase-like catalytic" evidence="1">
    <location>
        <begin position="211"/>
        <end position="472"/>
    </location>
</feature>
<protein>
    <submittedName>
        <fullName evidence="4">DUF5605 domain-containing protein</fullName>
    </submittedName>
</protein>
<accession>A0ABT1LLI3</accession>
<dbReference type="InterPro" id="IPR013783">
    <property type="entry name" value="Ig-like_fold"/>
</dbReference>
<evidence type="ECO:0000259" key="2">
    <source>
        <dbReference type="Pfam" id="PF16586"/>
    </source>
</evidence>
<sequence>MTTFTAASPLYFVMRHAEGNRILSQHVPTLTNNPLLHTLYFHEVGMILGTEEALKGNPAEVAEILRLISELEPEDTVAQRAAAAAVDVPAPSADYEPETVERGSAAVSLTTTATAQERFEVTFAGPSHGNPFTDVGLRALFTAPSGKVLSVPGFYDGDGSYKVRLLVPEPGDWSFTTFSNARSLDGVTGSFAAAEPAAGARGVVRVANTFHFAYDDGTPYLPIGTTAYAWTHQGDALEKQTLDTLAAGPFNKMRMCVFPKSYLFNENEPDLYPFEGSLAGGFDYERPNPAFYRHLEQRISQLDELGIEADLILLHAYDRWGFSTMTPGQDDRYLKYVVARLAAHRNIWWSLANEYDLLFRKTTEDWERFAGIVQANDPSGHLLSIHNCQDFYDYSRPWITHSSIQRQDVHKTAEFTGEWRDRWQKPVVIDECAYEGTIDQGWGNITGEEMTRRFWEGAVRGGYVGHGETYMHADDILWWAKGGAFHGSSPERIAFLRRIQAETPGGYLEPLPSAWDVPTAGIRYEYELSYFGFNQPSYRNFVMPAGRKYEVDIIDTWNMTIDTLPGTVTGRFRVELPGQQFIAVRIRAVSSPDSGIIAALRL</sequence>
<dbReference type="Gene3D" id="3.20.20.80">
    <property type="entry name" value="Glycosidases"/>
    <property type="match status" value="1"/>
</dbReference>
<dbReference type="Gene3D" id="2.60.40.10">
    <property type="entry name" value="Immunoglobulins"/>
    <property type="match status" value="1"/>
</dbReference>
<reference evidence="4 5" key="1">
    <citation type="submission" date="2022-06" db="EMBL/GenBank/DDBJ databases">
        <title>Pseudarthrobacter sp. strain RMG13 Genome sequencing and assembly.</title>
        <authorList>
            <person name="Kim I."/>
        </authorList>
    </citation>
    <scope>NUCLEOTIDE SEQUENCE [LARGE SCALE GENOMIC DNA]</scope>
    <source>
        <strain evidence="4 5">RMG13</strain>
    </source>
</reference>
<evidence type="ECO:0000313" key="5">
    <source>
        <dbReference type="Proteomes" id="UP001524318"/>
    </source>
</evidence>
<proteinExistence type="predicted"/>